<dbReference type="OrthoDB" id="9801753at2"/>
<protein>
    <submittedName>
        <fullName evidence="2">Membrane protein insertion efficiency factor YidD</fullName>
    </submittedName>
</protein>
<comment type="caution">
    <text evidence="2">The sequence shown here is derived from an EMBL/GenBank/DDBJ whole genome shotgun (WGS) entry which is preliminary data.</text>
</comment>
<dbReference type="Proteomes" id="UP000273516">
    <property type="component" value="Unassembled WGS sequence"/>
</dbReference>
<accession>A0A3M0N0J6</accession>
<evidence type="ECO:0000313" key="3">
    <source>
        <dbReference type="Proteomes" id="UP000273516"/>
    </source>
</evidence>
<name>A0A3M0N0J6_9RHOB</name>
<evidence type="ECO:0000256" key="1">
    <source>
        <dbReference type="SAM" id="MobiDB-lite"/>
    </source>
</evidence>
<dbReference type="EMBL" id="QOKZ01000001">
    <property type="protein sequence ID" value="RMC37197.1"/>
    <property type="molecule type" value="Genomic_DNA"/>
</dbReference>
<sequence>MSGFGHIWRITRCNPFGGSGHDPVSHALDSRPRAARSAFST</sequence>
<keyword evidence="3" id="KW-1185">Reference proteome</keyword>
<dbReference type="AlphaFoldDB" id="A0A3M0N0J6"/>
<reference evidence="2 3" key="1">
    <citation type="submission" date="2018-07" db="EMBL/GenBank/DDBJ databases">
        <authorList>
            <person name="Zhang Y."/>
            <person name="Wang L."/>
            <person name="Ma S."/>
        </authorList>
    </citation>
    <scope>NUCLEOTIDE SEQUENCE [LARGE SCALE GENOMIC DNA]</scope>
    <source>
        <strain evidence="2 3">4-2</strain>
    </source>
</reference>
<gene>
    <name evidence="2" type="ORF">C9E81_00045</name>
</gene>
<feature type="region of interest" description="Disordered" evidence="1">
    <location>
        <begin position="16"/>
        <end position="41"/>
    </location>
</feature>
<evidence type="ECO:0000313" key="2">
    <source>
        <dbReference type="EMBL" id="RMC37197.1"/>
    </source>
</evidence>
<proteinExistence type="predicted"/>
<organism evidence="2 3">
    <name type="scientific">Paracoccus alkanivorans</name>
    <dbReference type="NCBI Taxonomy" id="2116655"/>
    <lineage>
        <taxon>Bacteria</taxon>
        <taxon>Pseudomonadati</taxon>
        <taxon>Pseudomonadota</taxon>
        <taxon>Alphaproteobacteria</taxon>
        <taxon>Rhodobacterales</taxon>
        <taxon>Paracoccaceae</taxon>
        <taxon>Paracoccus</taxon>
    </lineage>
</organism>